<evidence type="ECO:0000256" key="5">
    <source>
        <dbReference type="ARBA" id="ARBA00022692"/>
    </source>
</evidence>
<protein>
    <recommendedName>
        <fullName evidence="4">Cytochrome c oxidase assembly protein CtaG</fullName>
    </recommendedName>
</protein>
<feature type="transmembrane region" description="Helical" evidence="10">
    <location>
        <begin position="12"/>
        <end position="33"/>
    </location>
</feature>
<comment type="subcellular location">
    <subcellularLocation>
        <location evidence="2">Cell inner membrane</location>
        <topology evidence="2">Single-pass type II membrane protein</topology>
        <orientation evidence="2">Periplasmic side</orientation>
    </subcellularLocation>
</comment>
<evidence type="ECO:0000256" key="4">
    <source>
        <dbReference type="ARBA" id="ARBA00015384"/>
    </source>
</evidence>
<dbReference type="Proteomes" id="UP001156870">
    <property type="component" value="Unassembled WGS sequence"/>
</dbReference>
<dbReference type="GO" id="GO:0005507">
    <property type="term" value="F:copper ion binding"/>
    <property type="evidence" value="ECO:0007669"/>
    <property type="project" value="InterPro"/>
</dbReference>
<evidence type="ECO:0000256" key="8">
    <source>
        <dbReference type="ARBA" id="ARBA00023008"/>
    </source>
</evidence>
<evidence type="ECO:0000256" key="6">
    <source>
        <dbReference type="ARBA" id="ARBA00022968"/>
    </source>
</evidence>
<evidence type="ECO:0000256" key="1">
    <source>
        <dbReference type="ARBA" id="ARBA00004007"/>
    </source>
</evidence>
<dbReference type="InterPro" id="IPR007533">
    <property type="entry name" value="Cyt_c_oxidase_assmbl_CtaG"/>
</dbReference>
<keyword evidence="12" id="KW-1185">Reference proteome</keyword>
<keyword evidence="5 10" id="KW-0812">Transmembrane</keyword>
<dbReference type="Pfam" id="PF04442">
    <property type="entry name" value="CtaG_Cox11"/>
    <property type="match status" value="1"/>
</dbReference>
<dbReference type="SUPFAM" id="SSF110111">
    <property type="entry name" value="Ctag/Cox11"/>
    <property type="match status" value="1"/>
</dbReference>
<dbReference type="Gene3D" id="2.60.370.10">
    <property type="entry name" value="Ctag/Cox11"/>
    <property type="match status" value="1"/>
</dbReference>
<dbReference type="PANTHER" id="PTHR21320">
    <property type="entry name" value="CYTOCHROME C OXIDASE ASSEMBLY PROTEIN COX11-RELATED"/>
    <property type="match status" value="1"/>
</dbReference>
<dbReference type="AlphaFoldDB" id="A0AA37WM11"/>
<evidence type="ECO:0000256" key="9">
    <source>
        <dbReference type="ARBA" id="ARBA00023136"/>
    </source>
</evidence>
<keyword evidence="6" id="KW-0735">Signal-anchor</keyword>
<evidence type="ECO:0000313" key="11">
    <source>
        <dbReference type="EMBL" id="GLS24426.1"/>
    </source>
</evidence>
<sequence length="212" mass="24052">MSIQQANRMLLLKLLAWGVGMFVFAIFIMPPIYDVFCEVTGLNGKTGSQYTPVSSEVDRSRSIRVQFIATNNETMPWQFKPMLQEIRVHPGEETEIRYFARNPTQSDMIGQAIPSVVPFKAAQYFHKTECFCFNYQPLLAGQSAELPLRFIVDQDIPKQIHTITLSYTMFDITETLGAENIIGLRNKVNTENKQEMLSHNIKIGAVAIISGR</sequence>
<keyword evidence="9 10" id="KW-0472">Membrane</keyword>
<organism evidence="11 12">
    <name type="scientific">Marinibactrum halimedae</name>
    <dbReference type="NCBI Taxonomy" id="1444977"/>
    <lineage>
        <taxon>Bacteria</taxon>
        <taxon>Pseudomonadati</taxon>
        <taxon>Pseudomonadota</taxon>
        <taxon>Gammaproteobacteria</taxon>
        <taxon>Cellvibrionales</taxon>
        <taxon>Cellvibrionaceae</taxon>
        <taxon>Marinibactrum</taxon>
    </lineage>
</organism>
<gene>
    <name evidence="11" type="ORF">GCM10007877_01370</name>
</gene>
<dbReference type="PIRSF" id="PIRSF005413">
    <property type="entry name" value="COX11"/>
    <property type="match status" value="1"/>
</dbReference>
<reference evidence="11 12" key="1">
    <citation type="journal article" date="2014" name="Int. J. Syst. Evol. Microbiol.">
        <title>Complete genome sequence of Corynebacterium casei LMG S-19264T (=DSM 44701T), isolated from a smear-ripened cheese.</title>
        <authorList>
            <consortium name="US DOE Joint Genome Institute (JGI-PGF)"/>
            <person name="Walter F."/>
            <person name="Albersmeier A."/>
            <person name="Kalinowski J."/>
            <person name="Ruckert C."/>
        </authorList>
    </citation>
    <scope>NUCLEOTIDE SEQUENCE [LARGE SCALE GENOMIC DNA]</scope>
    <source>
        <strain evidence="11 12">NBRC 110095</strain>
    </source>
</reference>
<comment type="similarity">
    <text evidence="3">Belongs to the COX11/CtaG family.</text>
</comment>
<evidence type="ECO:0000256" key="7">
    <source>
        <dbReference type="ARBA" id="ARBA00022989"/>
    </source>
</evidence>
<evidence type="ECO:0000313" key="12">
    <source>
        <dbReference type="Proteomes" id="UP001156870"/>
    </source>
</evidence>
<name>A0AA37WM11_9GAMM</name>
<dbReference type="GO" id="GO:0005886">
    <property type="term" value="C:plasma membrane"/>
    <property type="evidence" value="ECO:0007669"/>
    <property type="project" value="UniProtKB-SubCell"/>
</dbReference>
<dbReference type="NCBIfam" id="NF003465">
    <property type="entry name" value="PRK05089.1"/>
    <property type="match status" value="1"/>
</dbReference>
<keyword evidence="7 10" id="KW-1133">Transmembrane helix</keyword>
<proteinExistence type="inferred from homology"/>
<dbReference type="PANTHER" id="PTHR21320:SF3">
    <property type="entry name" value="CYTOCHROME C OXIDASE ASSEMBLY PROTEIN COX11, MITOCHONDRIAL-RELATED"/>
    <property type="match status" value="1"/>
</dbReference>
<keyword evidence="8" id="KW-0186">Copper</keyword>
<evidence type="ECO:0000256" key="3">
    <source>
        <dbReference type="ARBA" id="ARBA00009620"/>
    </source>
</evidence>
<accession>A0AA37WM11</accession>
<comment type="function">
    <text evidence="1">Exerts its effect at some terminal stage of cytochrome c oxidase synthesis, probably by being involved in the insertion of the copper B into subunit I.</text>
</comment>
<dbReference type="InterPro" id="IPR023471">
    <property type="entry name" value="CtaG/Cox11_dom_sf"/>
</dbReference>
<evidence type="ECO:0000256" key="10">
    <source>
        <dbReference type="SAM" id="Phobius"/>
    </source>
</evidence>
<dbReference type="RefSeq" id="WP_232595629.1">
    <property type="nucleotide sequence ID" value="NZ_BSPD01000003.1"/>
</dbReference>
<evidence type="ECO:0000256" key="2">
    <source>
        <dbReference type="ARBA" id="ARBA00004382"/>
    </source>
</evidence>
<dbReference type="EMBL" id="BSPD01000003">
    <property type="protein sequence ID" value="GLS24426.1"/>
    <property type="molecule type" value="Genomic_DNA"/>
</dbReference>
<comment type="caution">
    <text evidence="11">The sequence shown here is derived from an EMBL/GenBank/DDBJ whole genome shotgun (WGS) entry which is preliminary data.</text>
</comment>